<feature type="compositionally biased region" description="Basic and acidic residues" evidence="1">
    <location>
        <begin position="172"/>
        <end position="187"/>
    </location>
</feature>
<feature type="transmembrane region" description="Helical" evidence="2">
    <location>
        <begin position="139"/>
        <end position="160"/>
    </location>
</feature>
<keyword evidence="2" id="KW-0472">Membrane</keyword>
<accession>A0A1V0SC05</accession>
<evidence type="ECO:0000313" key="3">
    <source>
        <dbReference type="EMBL" id="ARF09211.1"/>
    </source>
</evidence>
<evidence type="ECO:0000256" key="1">
    <source>
        <dbReference type="SAM" id="MobiDB-lite"/>
    </source>
</evidence>
<dbReference type="EMBL" id="KY684084">
    <property type="protein sequence ID" value="ARF09211.1"/>
    <property type="molecule type" value="Genomic_DNA"/>
</dbReference>
<organism evidence="3">
    <name type="scientific">Catovirus CTV1</name>
    <dbReference type="NCBI Taxonomy" id="1977631"/>
    <lineage>
        <taxon>Viruses</taxon>
        <taxon>Varidnaviria</taxon>
        <taxon>Bamfordvirae</taxon>
        <taxon>Nucleocytoviricota</taxon>
        <taxon>Megaviricetes</taxon>
        <taxon>Imitervirales</taxon>
        <taxon>Mimiviridae</taxon>
        <taxon>Klosneuvirinae</taxon>
        <taxon>Catovirus</taxon>
    </lineage>
</organism>
<gene>
    <name evidence="3" type="ORF">Catovirus_2_160</name>
</gene>
<keyword evidence="2" id="KW-0812">Transmembrane</keyword>
<proteinExistence type="predicted"/>
<feature type="region of interest" description="Disordered" evidence="1">
    <location>
        <begin position="162"/>
        <end position="187"/>
    </location>
</feature>
<sequence length="187" mass="21007">MAETNIPNNINLGDNIAKNVKFNINPEQFNNAMQQLKQPPQFNNNTVPPQFNNNVAPPQFTNNAAPPQFNNNIGPQQFTNNVGPQQFNNNVAPKSILKENIKMPTPQNTVAPPPVAEAVSTVLGDYYSIFGFQLSKTTIYIFIAFVALVVAYIIYSKWFSSPPEEKKKKKKNSEVSFKEQEKTTQDE</sequence>
<keyword evidence="2" id="KW-1133">Transmembrane helix</keyword>
<name>A0A1V0SC05_9VIRU</name>
<protein>
    <submittedName>
        <fullName evidence="3">Uncharacterized protein</fullName>
    </submittedName>
</protein>
<evidence type="ECO:0000256" key="2">
    <source>
        <dbReference type="SAM" id="Phobius"/>
    </source>
</evidence>
<reference evidence="3" key="1">
    <citation type="journal article" date="2017" name="Science">
        <title>Giant viruses with an expanded complement of translation system components.</title>
        <authorList>
            <person name="Schulz F."/>
            <person name="Yutin N."/>
            <person name="Ivanova N.N."/>
            <person name="Ortega D.R."/>
            <person name="Lee T.K."/>
            <person name="Vierheilig J."/>
            <person name="Daims H."/>
            <person name="Horn M."/>
            <person name="Wagner M."/>
            <person name="Jensen G.J."/>
            <person name="Kyrpides N.C."/>
            <person name="Koonin E.V."/>
            <person name="Woyke T."/>
        </authorList>
    </citation>
    <scope>NUCLEOTIDE SEQUENCE</scope>
    <source>
        <strain evidence="3">CTV1</strain>
    </source>
</reference>